<dbReference type="FunFam" id="1.20.1270.60:FF:000102">
    <property type="entry name" value="WGS project CABT00000000 data, contig 2.23"/>
    <property type="match status" value="1"/>
</dbReference>
<feature type="compositionally biased region" description="Low complexity" evidence="3">
    <location>
        <begin position="481"/>
        <end position="493"/>
    </location>
</feature>
<keyword evidence="1" id="KW-0254">Endocytosis</keyword>
<organism evidence="5 6">
    <name type="scientific">Niveomyces insectorum RCEF 264</name>
    <dbReference type="NCBI Taxonomy" id="1081102"/>
    <lineage>
        <taxon>Eukaryota</taxon>
        <taxon>Fungi</taxon>
        <taxon>Dikarya</taxon>
        <taxon>Ascomycota</taxon>
        <taxon>Pezizomycotina</taxon>
        <taxon>Sordariomycetes</taxon>
        <taxon>Hypocreomycetidae</taxon>
        <taxon>Hypocreales</taxon>
        <taxon>Cordycipitaceae</taxon>
        <taxon>Niveomyces</taxon>
    </lineage>
</organism>
<protein>
    <submittedName>
        <fullName evidence="5">PCBP-like protein</fullName>
    </submittedName>
</protein>
<dbReference type="InterPro" id="IPR018808">
    <property type="entry name" value="Muniscin_C"/>
</dbReference>
<feature type="region of interest" description="Disordered" evidence="3">
    <location>
        <begin position="847"/>
        <end position="896"/>
    </location>
</feature>
<dbReference type="Pfam" id="PF00611">
    <property type="entry name" value="FCH"/>
    <property type="match status" value="1"/>
</dbReference>
<feature type="compositionally biased region" description="Pro residues" evidence="3">
    <location>
        <begin position="442"/>
        <end position="451"/>
    </location>
</feature>
<name>A0A167YZ11_9HYPO</name>
<dbReference type="GO" id="GO:0006897">
    <property type="term" value="P:endocytosis"/>
    <property type="evidence" value="ECO:0007669"/>
    <property type="project" value="UniProtKB-KW"/>
</dbReference>
<dbReference type="GO" id="GO:0005886">
    <property type="term" value="C:plasma membrane"/>
    <property type="evidence" value="ECO:0007669"/>
    <property type="project" value="TreeGrafter"/>
</dbReference>
<comment type="caution">
    <text evidence="5">The sequence shown here is derived from an EMBL/GenBank/DDBJ whole genome shotgun (WGS) entry which is preliminary data.</text>
</comment>
<dbReference type="InterPro" id="IPR012989">
    <property type="entry name" value="SEP_domain"/>
</dbReference>
<dbReference type="GO" id="GO:0030139">
    <property type="term" value="C:endocytic vesicle"/>
    <property type="evidence" value="ECO:0007669"/>
    <property type="project" value="TreeGrafter"/>
</dbReference>
<feature type="compositionally biased region" description="Pro residues" evidence="3">
    <location>
        <begin position="276"/>
        <end position="299"/>
    </location>
</feature>
<dbReference type="SUPFAM" id="SSF103657">
    <property type="entry name" value="BAR/IMD domain-like"/>
    <property type="match status" value="1"/>
</dbReference>
<dbReference type="EMBL" id="AZHD01000002">
    <property type="protein sequence ID" value="OAA66868.1"/>
    <property type="molecule type" value="Genomic_DNA"/>
</dbReference>
<feature type="region of interest" description="Disordered" evidence="3">
    <location>
        <begin position="556"/>
        <end position="581"/>
    </location>
</feature>
<evidence type="ECO:0000313" key="6">
    <source>
        <dbReference type="Proteomes" id="UP000076874"/>
    </source>
</evidence>
<feature type="compositionally biased region" description="Polar residues" evidence="3">
    <location>
        <begin position="562"/>
        <end position="581"/>
    </location>
</feature>
<dbReference type="OrthoDB" id="331602at2759"/>
<dbReference type="InterPro" id="IPR027267">
    <property type="entry name" value="AH/BAR_dom_sf"/>
</dbReference>
<dbReference type="PANTHER" id="PTHR23065">
    <property type="entry name" value="PROLINE-SERINE-THREONINE PHOSPHATASE INTERACTING PROTEIN 1"/>
    <property type="match status" value="1"/>
</dbReference>
<dbReference type="Proteomes" id="UP000076874">
    <property type="component" value="Unassembled WGS sequence"/>
</dbReference>
<feature type="region of interest" description="Disordered" evidence="3">
    <location>
        <begin position="324"/>
        <end position="496"/>
    </location>
</feature>
<dbReference type="GO" id="GO:0032153">
    <property type="term" value="C:cell division site"/>
    <property type="evidence" value="ECO:0007669"/>
    <property type="project" value="TreeGrafter"/>
</dbReference>
<feature type="coiled-coil region" evidence="2">
    <location>
        <begin position="120"/>
        <end position="147"/>
    </location>
</feature>
<reference evidence="5 6" key="1">
    <citation type="journal article" date="2016" name="Genome Biol. Evol.">
        <title>Divergent and convergent evolution of fungal pathogenicity.</title>
        <authorList>
            <person name="Shang Y."/>
            <person name="Xiao G."/>
            <person name="Zheng P."/>
            <person name="Cen K."/>
            <person name="Zhan S."/>
            <person name="Wang C."/>
        </authorList>
    </citation>
    <scope>NUCLEOTIDE SEQUENCE [LARGE SCALE GENOMIC DNA]</scope>
    <source>
        <strain evidence="5 6">RCEF 264</strain>
    </source>
</reference>
<evidence type="ECO:0000256" key="3">
    <source>
        <dbReference type="SAM" id="MobiDB-lite"/>
    </source>
</evidence>
<dbReference type="CDD" id="cd09264">
    <property type="entry name" value="AP_Syp1_MHD"/>
    <property type="match status" value="1"/>
</dbReference>
<gene>
    <name evidence="5" type="ORF">SPI_01444</name>
</gene>
<evidence type="ECO:0000313" key="5">
    <source>
        <dbReference type="EMBL" id="OAA66868.1"/>
    </source>
</evidence>
<feature type="compositionally biased region" description="Low complexity" evidence="3">
    <location>
        <begin position="847"/>
        <end position="864"/>
    </location>
</feature>
<evidence type="ECO:0000256" key="1">
    <source>
        <dbReference type="ARBA" id="ARBA00022583"/>
    </source>
</evidence>
<proteinExistence type="predicted"/>
<dbReference type="STRING" id="1081102.A0A167YZ11"/>
<feature type="compositionally biased region" description="Gly residues" evidence="3">
    <location>
        <begin position="418"/>
        <end position="428"/>
    </location>
</feature>
<dbReference type="Pfam" id="PF10291">
    <property type="entry name" value="muHD"/>
    <property type="match status" value="1"/>
</dbReference>
<dbReference type="PROSITE" id="PS51399">
    <property type="entry name" value="SEP"/>
    <property type="match status" value="1"/>
</dbReference>
<dbReference type="Gene3D" id="1.20.1270.60">
    <property type="entry name" value="Arfaptin homology (AH) domain/BAR domain"/>
    <property type="match status" value="1"/>
</dbReference>
<dbReference type="AlphaFoldDB" id="A0A167YZ11"/>
<evidence type="ECO:0000256" key="2">
    <source>
        <dbReference type="SAM" id="Coils"/>
    </source>
</evidence>
<dbReference type="InterPro" id="IPR049609">
    <property type="entry name" value="Syp1-like_MHD"/>
</dbReference>
<dbReference type="PANTHER" id="PTHR23065:SF54">
    <property type="entry name" value="SUPPRESSOR OF YEAST PROFILIN DELETION"/>
    <property type="match status" value="1"/>
</dbReference>
<dbReference type="CDD" id="cd07650">
    <property type="entry name" value="F-BAR_Syp1p_like"/>
    <property type="match status" value="1"/>
</dbReference>
<dbReference type="GO" id="GO:0032185">
    <property type="term" value="P:septin cytoskeleton organization"/>
    <property type="evidence" value="ECO:0007669"/>
    <property type="project" value="TreeGrafter"/>
</dbReference>
<feature type="domain" description="SEP" evidence="4">
    <location>
        <begin position="1"/>
        <end position="36"/>
    </location>
</feature>
<sequence length="917" mass="97062">MDDLSRSEYPAMLASLQPNQAVHVLQERVKRIGKVNQEIADWLQERRKVEEQYVVGLKKLMQFRVPGPSSELGVFQPSWDAIVRSVESIANSHHIFCQRIEKDVESPLRAFQTKKEVTNMTTISSNLQGMAKELEDAQERADKLSRKGGKANTLKVDTATSRLESATQQWESQSPFIFETLQALDEQRVNHLRDVLTQLETHEVDQATRTQATAEAMLNLILEIKTEDEIQTFAQRVTAGRPRTERRSTTRQSSIAGSTTGGPLPQASAQPSTATPVPPLPHPQPPLPSLPHVDVPPEPFTRNETPPESKLRSRIGTMLGRRRQSIHGGFGPLSPGKGTGTGGPFSRASISSHGRGISPRASSHNLAEHDHRLSSLAETPDSSLPPGSAGAQRTASREAATNGVGGGDGAAETTSRAGAGGGAAGGGMAALNGMTADELFGVPPPPGPPPSQQRAAGKAPSEPARDAEGFSVPAATNDPISQAQRDAAAAAGESGEDAEHAFKLNIQKEPVADEDAAASQAAMSNVANTLSMAMPSRKSGTVRGRRDVRNTIYVPTPAMPESLSTSSPAVSRSPTFASTPSRPSAVAALASEASLTGTSDSQSVRSATSLGSLAHLKHPEATAPGLSTSVIETVSATFEDGELTSTRIAGEIAFSYNADEDGSTKDTETIRINDFSLLEVIGPNRIFVQNSPSAPDEFTLDTSHLQQRASVGFTFRAHAEDATALAAHCPLVLKPVWKATGDKLGLLLQYRLNPATAAAATAAGLTTTPSSITLRNVVIIATYVGARASGVQTKPSGTHLKDKHLVYWRLGEVTLTEAWAKIVCRVVGDQGAEPQPGHIEARWEYSGSTTTSATTTTLPGTGITVSQKRPAAAKEEEADPFADDGAPSPRATGDVAEATWAEVPLVRQIVSGKYEAK</sequence>
<dbReference type="InterPro" id="IPR001060">
    <property type="entry name" value="FCH_dom"/>
</dbReference>
<keyword evidence="6" id="KW-1185">Reference proteome</keyword>
<feature type="region of interest" description="Disordered" evidence="3">
    <location>
        <begin position="235"/>
        <end position="312"/>
    </location>
</feature>
<evidence type="ECO:0000259" key="4">
    <source>
        <dbReference type="PROSITE" id="PS51399"/>
    </source>
</evidence>
<accession>A0A167YZ11</accession>
<keyword evidence="2" id="KW-0175">Coiled coil</keyword>